<evidence type="ECO:0000256" key="4">
    <source>
        <dbReference type="SAM" id="SignalP"/>
    </source>
</evidence>
<evidence type="ECO:0000313" key="6">
    <source>
        <dbReference type="Proteomes" id="UP000634043"/>
    </source>
</evidence>
<dbReference type="PANTHER" id="PTHR35089:SF1">
    <property type="entry name" value="CHAPERONE PROTEIN SKP"/>
    <property type="match status" value="1"/>
</dbReference>
<accession>A0ABQ1WI31</accession>
<dbReference type="PANTHER" id="PTHR35089">
    <property type="entry name" value="CHAPERONE PROTEIN SKP"/>
    <property type="match status" value="1"/>
</dbReference>
<evidence type="ECO:0000256" key="3">
    <source>
        <dbReference type="SAM" id="MobiDB-lite"/>
    </source>
</evidence>
<evidence type="ECO:0000256" key="1">
    <source>
        <dbReference type="ARBA" id="ARBA00009091"/>
    </source>
</evidence>
<feature type="region of interest" description="Disordered" evidence="3">
    <location>
        <begin position="172"/>
        <end position="205"/>
    </location>
</feature>
<dbReference type="EMBL" id="BMFP01000010">
    <property type="protein sequence ID" value="GGG31225.1"/>
    <property type="molecule type" value="Genomic_DNA"/>
</dbReference>
<dbReference type="Proteomes" id="UP000634043">
    <property type="component" value="Unassembled WGS sequence"/>
</dbReference>
<comment type="caution">
    <text evidence="5">The sequence shown here is derived from an EMBL/GenBank/DDBJ whole genome shotgun (WGS) entry which is preliminary data.</text>
</comment>
<evidence type="ECO:0000313" key="5">
    <source>
        <dbReference type="EMBL" id="GGG31225.1"/>
    </source>
</evidence>
<evidence type="ECO:0008006" key="7">
    <source>
        <dbReference type="Google" id="ProtNLM"/>
    </source>
</evidence>
<protein>
    <recommendedName>
        <fullName evidence="7">OmpH family outer membrane protein</fullName>
    </recommendedName>
</protein>
<dbReference type="SUPFAM" id="SSF111384">
    <property type="entry name" value="OmpH-like"/>
    <property type="match status" value="1"/>
</dbReference>
<dbReference type="InterPro" id="IPR005632">
    <property type="entry name" value="Chaperone_Skp"/>
</dbReference>
<dbReference type="Gene3D" id="3.30.910.20">
    <property type="entry name" value="Skp domain"/>
    <property type="match status" value="1"/>
</dbReference>
<reference evidence="6" key="1">
    <citation type="journal article" date="2019" name="Int. J. Syst. Evol. Microbiol.">
        <title>The Global Catalogue of Microorganisms (GCM) 10K type strain sequencing project: providing services to taxonomists for standard genome sequencing and annotation.</title>
        <authorList>
            <consortium name="The Broad Institute Genomics Platform"/>
            <consortium name="The Broad Institute Genome Sequencing Center for Infectious Disease"/>
            <person name="Wu L."/>
            <person name="Ma J."/>
        </authorList>
    </citation>
    <scope>NUCLEOTIDE SEQUENCE [LARGE SCALE GENOMIC DNA]</scope>
    <source>
        <strain evidence="6">CGMCC 1.12749</strain>
    </source>
</reference>
<organism evidence="5 6">
    <name type="scientific">Pontibacter amylolyticus</name>
    <dbReference type="NCBI Taxonomy" id="1424080"/>
    <lineage>
        <taxon>Bacteria</taxon>
        <taxon>Pseudomonadati</taxon>
        <taxon>Bacteroidota</taxon>
        <taxon>Cytophagia</taxon>
        <taxon>Cytophagales</taxon>
        <taxon>Hymenobacteraceae</taxon>
        <taxon>Pontibacter</taxon>
    </lineage>
</organism>
<dbReference type="Pfam" id="PF03938">
    <property type="entry name" value="OmpH"/>
    <property type="match status" value="1"/>
</dbReference>
<dbReference type="SMART" id="SM00935">
    <property type="entry name" value="OmpH"/>
    <property type="match status" value="1"/>
</dbReference>
<dbReference type="RefSeq" id="WP_188503149.1">
    <property type="nucleotide sequence ID" value="NZ_BMFP01000010.1"/>
</dbReference>
<feature type="compositionally biased region" description="Low complexity" evidence="3">
    <location>
        <begin position="173"/>
        <end position="199"/>
    </location>
</feature>
<gene>
    <name evidence="5" type="ORF">GCM10011323_38270</name>
</gene>
<comment type="similarity">
    <text evidence="1">Belongs to the Skp family.</text>
</comment>
<proteinExistence type="inferred from homology"/>
<keyword evidence="6" id="KW-1185">Reference proteome</keyword>
<sequence length="205" mass="23172">MNKIKFLVVAFFFISFASFAQTNEQATKIGYANVEEILSKMPERASMQKELEVYGQKLQEQFASKETEYNTKLQAYQKGASTMDKVVREDKERELMNLEQSIQKFQYDAQMSIREKEQSLIQPVLVKIENAIKDVAKENGYLYILSEQAILEGPESGSINNLVFKKLGVDPNKQPAAAQQAQPQQQQPAAAKPATTTTPAKKKKK</sequence>
<keyword evidence="2 4" id="KW-0732">Signal</keyword>
<feature type="chain" id="PRO_5046342274" description="OmpH family outer membrane protein" evidence="4">
    <location>
        <begin position="21"/>
        <end position="205"/>
    </location>
</feature>
<evidence type="ECO:0000256" key="2">
    <source>
        <dbReference type="ARBA" id="ARBA00022729"/>
    </source>
</evidence>
<feature type="signal peptide" evidence="4">
    <location>
        <begin position="1"/>
        <end position="20"/>
    </location>
</feature>
<name>A0ABQ1WI31_9BACT</name>
<dbReference type="InterPro" id="IPR024930">
    <property type="entry name" value="Skp_dom_sf"/>
</dbReference>